<gene>
    <name evidence="5" type="ORF">MONBRDRAFT_2548</name>
</gene>
<dbReference type="KEGG" id="mbr:MONBRDRAFT_2548"/>
<name>A9UPR5_MONBE</name>
<dbReference type="GO" id="GO:0046872">
    <property type="term" value="F:metal ion binding"/>
    <property type="evidence" value="ECO:0007669"/>
    <property type="project" value="UniProtKB-KW"/>
</dbReference>
<dbReference type="STRING" id="81824.A9UPR5"/>
<feature type="domain" description="Sulfatase N-terminal" evidence="4">
    <location>
        <begin position="1"/>
        <end position="221"/>
    </location>
</feature>
<feature type="non-terminal residue" evidence="5">
    <location>
        <position position="241"/>
    </location>
</feature>
<dbReference type="PANTHER" id="PTHR10342">
    <property type="entry name" value="ARYLSULFATASE"/>
    <property type="match status" value="1"/>
</dbReference>
<keyword evidence="2" id="KW-0106">Calcium</keyword>
<dbReference type="AlphaFoldDB" id="A9UPR5"/>
<accession>A9UPR5</accession>
<sequence length="241" mass="26632">GKWHLGLFKEWALPTSRGFDDQYGYYLGGEDYYNHTRNGGLDWHRNRQLVTNESGIYSAGLLGEAAAQWISQGPNTLDDAEAQPWFLYMAFQSVHAPLQAPQKYLDRFPNLTGSVQVRNAMVAALDDQVGRLYDTLNATGQLDNTVIVFLSDNGGWVDRLDGLACLLCLPLSAGWKHWVFEGGVRSAAFVWSRQLTNPGSVHHGLFHSVDWLPTLARLAGADTSANLPLDGLDIWDALQAG</sequence>
<dbReference type="InterPro" id="IPR047115">
    <property type="entry name" value="ARSB"/>
</dbReference>
<evidence type="ECO:0000259" key="4">
    <source>
        <dbReference type="Pfam" id="PF00884"/>
    </source>
</evidence>
<protein>
    <recommendedName>
        <fullName evidence="4">Sulfatase N-terminal domain-containing protein</fullName>
    </recommendedName>
</protein>
<feature type="non-terminal residue" evidence="5">
    <location>
        <position position="1"/>
    </location>
</feature>
<dbReference type="GeneID" id="5887850"/>
<dbReference type="PANTHER" id="PTHR10342:SF274">
    <property type="entry name" value="ARYLSULFATASE B"/>
    <property type="match status" value="1"/>
</dbReference>
<evidence type="ECO:0000313" key="6">
    <source>
        <dbReference type="Proteomes" id="UP000001357"/>
    </source>
</evidence>
<dbReference type="SUPFAM" id="SSF53649">
    <property type="entry name" value="Alkaline phosphatase-like"/>
    <property type="match status" value="1"/>
</dbReference>
<dbReference type="Proteomes" id="UP000001357">
    <property type="component" value="Unassembled WGS sequence"/>
</dbReference>
<dbReference type="GO" id="GO:0008484">
    <property type="term" value="F:sulfuric ester hydrolase activity"/>
    <property type="evidence" value="ECO:0007669"/>
    <property type="project" value="InterPro"/>
</dbReference>
<dbReference type="Pfam" id="PF00884">
    <property type="entry name" value="Sulfatase"/>
    <property type="match status" value="1"/>
</dbReference>
<keyword evidence="3" id="KW-0325">Glycoprotein</keyword>
<dbReference type="Gene3D" id="3.40.720.10">
    <property type="entry name" value="Alkaline Phosphatase, subunit A"/>
    <property type="match status" value="1"/>
</dbReference>
<dbReference type="eggNOG" id="KOG3867">
    <property type="taxonomic scope" value="Eukaryota"/>
</dbReference>
<evidence type="ECO:0000256" key="1">
    <source>
        <dbReference type="ARBA" id="ARBA00022723"/>
    </source>
</evidence>
<dbReference type="InterPro" id="IPR000917">
    <property type="entry name" value="Sulfatase_N"/>
</dbReference>
<dbReference type="InterPro" id="IPR017850">
    <property type="entry name" value="Alkaline_phosphatase_core_sf"/>
</dbReference>
<evidence type="ECO:0000313" key="5">
    <source>
        <dbReference type="EMBL" id="EDQ92469.1"/>
    </source>
</evidence>
<dbReference type="RefSeq" id="XP_001742231.1">
    <property type="nucleotide sequence ID" value="XM_001742179.1"/>
</dbReference>
<reference evidence="5 6" key="1">
    <citation type="journal article" date="2008" name="Nature">
        <title>The genome of the choanoflagellate Monosiga brevicollis and the origin of metazoans.</title>
        <authorList>
            <consortium name="JGI Sequencing"/>
            <person name="King N."/>
            <person name="Westbrook M.J."/>
            <person name="Young S.L."/>
            <person name="Kuo A."/>
            <person name="Abedin M."/>
            <person name="Chapman J."/>
            <person name="Fairclough S."/>
            <person name="Hellsten U."/>
            <person name="Isogai Y."/>
            <person name="Letunic I."/>
            <person name="Marr M."/>
            <person name="Pincus D."/>
            <person name="Putnam N."/>
            <person name="Rokas A."/>
            <person name="Wright K.J."/>
            <person name="Zuzow R."/>
            <person name="Dirks W."/>
            <person name="Good M."/>
            <person name="Goodstein D."/>
            <person name="Lemons D."/>
            <person name="Li W."/>
            <person name="Lyons J.B."/>
            <person name="Morris A."/>
            <person name="Nichols S."/>
            <person name="Richter D.J."/>
            <person name="Salamov A."/>
            <person name="Bork P."/>
            <person name="Lim W.A."/>
            <person name="Manning G."/>
            <person name="Miller W.T."/>
            <person name="McGinnis W."/>
            <person name="Shapiro H."/>
            <person name="Tjian R."/>
            <person name="Grigoriev I.V."/>
            <person name="Rokhsar D."/>
        </authorList>
    </citation>
    <scope>NUCLEOTIDE SEQUENCE [LARGE SCALE GENOMIC DNA]</scope>
    <source>
        <strain evidence="6">MX1 / ATCC 50154</strain>
    </source>
</reference>
<evidence type="ECO:0000256" key="2">
    <source>
        <dbReference type="ARBA" id="ARBA00022837"/>
    </source>
</evidence>
<keyword evidence="1" id="KW-0479">Metal-binding</keyword>
<evidence type="ECO:0000256" key="3">
    <source>
        <dbReference type="ARBA" id="ARBA00023180"/>
    </source>
</evidence>
<dbReference type="InParanoid" id="A9UPR5"/>
<proteinExistence type="predicted"/>
<organism evidence="5 6">
    <name type="scientific">Monosiga brevicollis</name>
    <name type="common">Choanoflagellate</name>
    <dbReference type="NCBI Taxonomy" id="81824"/>
    <lineage>
        <taxon>Eukaryota</taxon>
        <taxon>Choanoflagellata</taxon>
        <taxon>Craspedida</taxon>
        <taxon>Salpingoecidae</taxon>
        <taxon>Monosiga</taxon>
    </lineage>
</organism>
<keyword evidence="6" id="KW-1185">Reference proteome</keyword>
<dbReference type="EMBL" id="CH991543">
    <property type="protein sequence ID" value="EDQ92469.1"/>
    <property type="molecule type" value="Genomic_DNA"/>
</dbReference>